<evidence type="ECO:0000256" key="1">
    <source>
        <dbReference type="SAM" id="MobiDB-lite"/>
    </source>
</evidence>
<feature type="chain" id="PRO_5020908501" description="Glutaminase A" evidence="2">
    <location>
        <begin position="24"/>
        <end position="779"/>
    </location>
</feature>
<organism evidence="6 7">
    <name type="scientific">Steccherinum ochraceum</name>
    <dbReference type="NCBI Taxonomy" id="92696"/>
    <lineage>
        <taxon>Eukaryota</taxon>
        <taxon>Fungi</taxon>
        <taxon>Dikarya</taxon>
        <taxon>Basidiomycota</taxon>
        <taxon>Agaricomycotina</taxon>
        <taxon>Agaricomycetes</taxon>
        <taxon>Polyporales</taxon>
        <taxon>Steccherinaceae</taxon>
        <taxon>Steccherinum</taxon>
    </lineage>
</organism>
<accession>A0A4R0RA02</accession>
<dbReference type="Pfam" id="PF16335">
    <property type="entry name" value="GtaA_6_Hairpin"/>
    <property type="match status" value="1"/>
</dbReference>
<dbReference type="InterPro" id="IPR032515">
    <property type="entry name" value="DUF4964"/>
</dbReference>
<sequence length="779" mass="83481">MFSRSLAFTLLSLLSFFFPFVASGPAWTSDPFIPPAIPLAVRSPYLSAWLPQGQGTALNAGWATFWTGMIQGWAGYIKVDGKAYAFMGSAGGVTSEKAVQKSFQFTSTQSTFVLTAGPVDLTVTFLSPVEPDDLVKQSFPFSYMSMTVASNDGASHFAKVYTDISAEWITGNVSSLATWKATTDSNVVTHQIQLSTQVPYTEDHDKIQNGAAYFSATQTSGLTYQIGQDVLLRNQFTANGTLLNTQDTNFRAVQDEWPVFAFAWNLGKFSSTSATVVCSLGHVRDPAVQYIKADGSKQDRSLYFWSKYSTVAAAIADFLQDYTNALSRAKALDATISTDAKKVSQDYAELTALSLRQAFGASEITVSKNADGSFNTSDVLIFTKETSSSASVNTVDAIYSMWPLYLYMNATMGKYALLPGLEYSASGLYKQQFAVHDLGSHYPQATGLANGGLTMPIEETGNMLIMVLSYIQRTGDTSLATQYHSLLDQWAQYLQSNALNPTSQMSSDAFAGALDKQTNLAIKGAIGIAAMSEIANLTGDATKAAQYASTAVSFASKIVSSGTSTDGQHLTLSVSFDRLVAARHRKLMSLIFLHWGLAYNLYADQLLGTNLFPDTVYNMQTSWYGNKLANTQYGLPLDTRHTYSLTHWEIWAAAIAGSSTVRDSFIGGVLKLATNGKSNKPFGDWYDTVAGTENSFTARPVVGGHFALLALQGAPLNTTGIVAPTSTQITLTQPTATPGAGGGGAPPSPQAAASDASRASVLHSFGLGVVFILSLSLLP</sequence>
<keyword evidence="2" id="KW-0732">Signal</keyword>
<dbReference type="InterPro" id="IPR032514">
    <property type="entry name" value="GtaA_central"/>
</dbReference>
<dbReference type="Proteomes" id="UP000292702">
    <property type="component" value="Unassembled WGS sequence"/>
</dbReference>
<evidence type="ECO:0000313" key="7">
    <source>
        <dbReference type="Proteomes" id="UP000292702"/>
    </source>
</evidence>
<dbReference type="OrthoDB" id="3918848at2759"/>
<dbReference type="AlphaFoldDB" id="A0A4R0RA02"/>
<dbReference type="InterPro" id="IPR052743">
    <property type="entry name" value="Glutaminase_GtaA"/>
</dbReference>
<evidence type="ECO:0000259" key="3">
    <source>
        <dbReference type="Pfam" id="PF16334"/>
    </source>
</evidence>
<evidence type="ECO:0000256" key="2">
    <source>
        <dbReference type="SAM" id="SignalP"/>
    </source>
</evidence>
<dbReference type="Pfam" id="PF16334">
    <property type="entry name" value="DUF4964"/>
    <property type="match status" value="1"/>
</dbReference>
<feature type="domain" description="DUF4964" evidence="3">
    <location>
        <begin position="35"/>
        <end position="89"/>
    </location>
</feature>
<evidence type="ECO:0000313" key="6">
    <source>
        <dbReference type="EMBL" id="TCD64701.1"/>
    </source>
</evidence>
<proteinExistence type="predicted"/>
<name>A0A4R0RA02_9APHY</name>
<dbReference type="EMBL" id="RWJN01000221">
    <property type="protein sequence ID" value="TCD64701.1"/>
    <property type="molecule type" value="Genomic_DNA"/>
</dbReference>
<dbReference type="STRING" id="92696.A0A4R0RA02"/>
<feature type="domain" description="Glutaminase A N-terminal" evidence="5">
    <location>
        <begin position="108"/>
        <end position="339"/>
    </location>
</feature>
<evidence type="ECO:0000259" key="4">
    <source>
        <dbReference type="Pfam" id="PF16335"/>
    </source>
</evidence>
<comment type="caution">
    <text evidence="6">The sequence shown here is derived from an EMBL/GenBank/DDBJ whole genome shotgun (WGS) entry which is preliminary data.</text>
</comment>
<dbReference type="InterPro" id="IPR033433">
    <property type="entry name" value="GtaA_N"/>
</dbReference>
<feature type="domain" description="Glutaminase A central" evidence="4">
    <location>
        <begin position="344"/>
        <end position="709"/>
    </location>
</feature>
<evidence type="ECO:0008006" key="8">
    <source>
        <dbReference type="Google" id="ProtNLM"/>
    </source>
</evidence>
<keyword evidence="7" id="KW-1185">Reference proteome</keyword>
<dbReference type="Pfam" id="PF17168">
    <property type="entry name" value="DUF5127"/>
    <property type="match status" value="1"/>
</dbReference>
<evidence type="ECO:0000259" key="5">
    <source>
        <dbReference type="Pfam" id="PF17168"/>
    </source>
</evidence>
<gene>
    <name evidence="6" type="ORF">EIP91_003775</name>
</gene>
<feature type="signal peptide" evidence="2">
    <location>
        <begin position="1"/>
        <end position="23"/>
    </location>
</feature>
<protein>
    <recommendedName>
        <fullName evidence="8">Glutaminase A</fullName>
    </recommendedName>
</protein>
<reference evidence="6 7" key="1">
    <citation type="submission" date="2018-11" db="EMBL/GenBank/DDBJ databases">
        <title>Genome assembly of Steccherinum ochraceum LE-BIN_3174, the white-rot fungus of the Steccherinaceae family (The Residual Polyporoid clade, Polyporales, Basidiomycota).</title>
        <authorList>
            <person name="Fedorova T.V."/>
            <person name="Glazunova O.A."/>
            <person name="Landesman E.O."/>
            <person name="Moiseenko K.V."/>
            <person name="Psurtseva N.V."/>
            <person name="Savinova O.S."/>
            <person name="Shakhova N.V."/>
            <person name="Tyazhelova T.V."/>
            <person name="Vasina D.V."/>
        </authorList>
    </citation>
    <scope>NUCLEOTIDE SEQUENCE [LARGE SCALE GENOMIC DNA]</scope>
    <source>
        <strain evidence="6 7">LE-BIN_3174</strain>
    </source>
</reference>
<dbReference type="PANTHER" id="PTHR31987">
    <property type="entry name" value="GLUTAMINASE A-RELATED"/>
    <property type="match status" value="1"/>
</dbReference>
<feature type="region of interest" description="Disordered" evidence="1">
    <location>
        <begin position="731"/>
        <end position="752"/>
    </location>
</feature>
<dbReference type="PANTHER" id="PTHR31987:SF1">
    <property type="entry name" value="GLUTAMINASE A"/>
    <property type="match status" value="1"/>
</dbReference>